<reference evidence="3" key="2">
    <citation type="submission" date="2025-09" db="UniProtKB">
        <authorList>
            <consortium name="Ensembl"/>
        </authorList>
    </citation>
    <scope>IDENTIFICATION</scope>
</reference>
<evidence type="ECO:0000259" key="2">
    <source>
        <dbReference type="Pfam" id="PF14560"/>
    </source>
</evidence>
<evidence type="ECO:0000313" key="4">
    <source>
        <dbReference type="Proteomes" id="UP000694555"/>
    </source>
</evidence>
<dbReference type="Pfam" id="PF14560">
    <property type="entry name" value="Ubiquitin_2"/>
    <property type="match status" value="1"/>
</dbReference>
<dbReference type="SUPFAM" id="SSF54236">
    <property type="entry name" value="Ubiquitin-like"/>
    <property type="match status" value="1"/>
</dbReference>
<evidence type="ECO:0000313" key="3">
    <source>
        <dbReference type="Ensembl" id="ENSBJAP00000017308.1"/>
    </source>
</evidence>
<dbReference type="InterPro" id="IPR045172">
    <property type="entry name" value="TBCB_Ubl"/>
</dbReference>
<dbReference type="CDD" id="cd01789">
    <property type="entry name" value="Ubl_TBCB"/>
    <property type="match status" value="1"/>
</dbReference>
<feature type="domain" description="Ubiquitin-like" evidence="2">
    <location>
        <begin position="3"/>
        <end position="58"/>
    </location>
</feature>
<feature type="compositionally biased region" description="Basic and acidic residues" evidence="1">
    <location>
        <begin position="76"/>
        <end position="85"/>
    </location>
</feature>
<dbReference type="InterPro" id="IPR029071">
    <property type="entry name" value="Ubiquitin-like_domsf"/>
</dbReference>
<dbReference type="Ensembl" id="ENSBJAT00000017782.1">
    <property type="protein sequence ID" value="ENSBJAP00000017308.1"/>
    <property type="gene ID" value="ENSBJAG00000011410.1"/>
</dbReference>
<name>A0A8C0BHW8_9AVES</name>
<dbReference type="AlphaFoldDB" id="A0A8C0BHW8"/>
<feature type="region of interest" description="Disordered" evidence="1">
    <location>
        <begin position="76"/>
        <end position="97"/>
    </location>
</feature>
<sequence length="124" mass="13754">GDLICKLELVVGSPASCMDLELYGAEEQLLGRLDCDEALLGSYPVANGCRVHVIDRSGARIGEYEDVSQVEKYEMAESDYEKRPGDTSVPLRATSPPPQRIPCPPWWHSFHTRCVTVSPSHLPR</sequence>
<proteinExistence type="predicted"/>
<dbReference type="Proteomes" id="UP000694555">
    <property type="component" value="Unplaced"/>
</dbReference>
<evidence type="ECO:0000256" key="1">
    <source>
        <dbReference type="SAM" id="MobiDB-lite"/>
    </source>
</evidence>
<reference evidence="3" key="1">
    <citation type="submission" date="2025-08" db="UniProtKB">
        <authorList>
            <consortium name="Ensembl"/>
        </authorList>
    </citation>
    <scope>IDENTIFICATION</scope>
</reference>
<dbReference type="GO" id="GO:0043014">
    <property type="term" value="F:alpha-tubulin binding"/>
    <property type="evidence" value="ECO:0007669"/>
    <property type="project" value="InterPro"/>
</dbReference>
<protein>
    <recommendedName>
        <fullName evidence="2">Ubiquitin-like domain-containing protein</fullName>
    </recommendedName>
</protein>
<dbReference type="Gene3D" id="3.10.20.90">
    <property type="entry name" value="Phosphatidylinositol 3-kinase Catalytic Subunit, Chain A, domain 1"/>
    <property type="match status" value="1"/>
</dbReference>
<dbReference type="GO" id="GO:0007023">
    <property type="term" value="P:post-chaperonin tubulin folding pathway"/>
    <property type="evidence" value="ECO:0007669"/>
    <property type="project" value="InterPro"/>
</dbReference>
<organism evidence="3 4">
    <name type="scientific">Buteo japonicus</name>
    <dbReference type="NCBI Taxonomy" id="224669"/>
    <lineage>
        <taxon>Eukaryota</taxon>
        <taxon>Metazoa</taxon>
        <taxon>Chordata</taxon>
        <taxon>Craniata</taxon>
        <taxon>Vertebrata</taxon>
        <taxon>Euteleostomi</taxon>
        <taxon>Archelosauria</taxon>
        <taxon>Archosauria</taxon>
        <taxon>Dinosauria</taxon>
        <taxon>Saurischia</taxon>
        <taxon>Theropoda</taxon>
        <taxon>Coelurosauria</taxon>
        <taxon>Aves</taxon>
        <taxon>Neognathae</taxon>
        <taxon>Neoaves</taxon>
        <taxon>Telluraves</taxon>
        <taxon>Accipitrimorphae</taxon>
        <taxon>Accipitriformes</taxon>
        <taxon>Accipitridae</taxon>
        <taxon>Accipitrinae</taxon>
        <taxon>Buteo</taxon>
    </lineage>
</organism>
<accession>A0A8C0BHW8</accession>
<dbReference type="InterPro" id="IPR000626">
    <property type="entry name" value="Ubiquitin-like_dom"/>
</dbReference>
<keyword evidence="4" id="KW-1185">Reference proteome</keyword>
<dbReference type="GO" id="GO:0007021">
    <property type="term" value="P:tubulin complex assembly"/>
    <property type="evidence" value="ECO:0007669"/>
    <property type="project" value="InterPro"/>
</dbReference>